<keyword evidence="7 12" id="KW-0067">ATP-binding</keyword>
<comment type="similarity">
    <text evidence="2 12">Belongs to the SecA family.</text>
</comment>
<evidence type="ECO:0000259" key="15">
    <source>
        <dbReference type="PROSITE" id="PS51196"/>
    </source>
</evidence>
<evidence type="ECO:0000256" key="6">
    <source>
        <dbReference type="ARBA" id="ARBA00022741"/>
    </source>
</evidence>
<dbReference type="InterPro" id="IPR011116">
    <property type="entry name" value="SecA_Wing/Scaffold"/>
</dbReference>
<dbReference type="HAMAP" id="MF_01382">
    <property type="entry name" value="SecA"/>
    <property type="match status" value="1"/>
</dbReference>
<dbReference type="InterPro" id="IPR044722">
    <property type="entry name" value="SecA_SF2_C"/>
</dbReference>
<feature type="binding site" evidence="12">
    <location>
        <position position="100"/>
    </location>
    <ligand>
        <name>ATP</name>
        <dbReference type="ChEBI" id="CHEBI:30616"/>
    </ligand>
</feature>
<evidence type="ECO:0000256" key="9">
    <source>
        <dbReference type="ARBA" id="ARBA00022967"/>
    </source>
</evidence>
<dbReference type="InterPro" id="IPR036670">
    <property type="entry name" value="SecA_X-link_sf"/>
</dbReference>
<evidence type="ECO:0000256" key="10">
    <source>
        <dbReference type="ARBA" id="ARBA00023010"/>
    </source>
</evidence>
<feature type="domain" description="Helicase C-terminal" evidence="14">
    <location>
        <begin position="432"/>
        <end position="601"/>
    </location>
</feature>
<keyword evidence="17" id="KW-1185">Reference proteome</keyword>
<dbReference type="GO" id="GO:0006605">
    <property type="term" value="P:protein targeting"/>
    <property type="evidence" value="ECO:0007669"/>
    <property type="project" value="UniProtKB-UniRule"/>
</dbReference>
<dbReference type="InterPro" id="IPR011130">
    <property type="entry name" value="SecA_preprotein_X-link_dom"/>
</dbReference>
<dbReference type="GO" id="GO:0017038">
    <property type="term" value="P:protein import"/>
    <property type="evidence" value="ECO:0007669"/>
    <property type="project" value="InterPro"/>
</dbReference>
<gene>
    <name evidence="12" type="primary">secA</name>
    <name evidence="16" type="ORF">SAMN05444858_11933</name>
</gene>
<dbReference type="InterPro" id="IPR027417">
    <property type="entry name" value="P-loop_NTPase"/>
</dbReference>
<organism evidence="16 17">
    <name type="scientific">Micromonospora avicenniae</name>
    <dbReference type="NCBI Taxonomy" id="1198245"/>
    <lineage>
        <taxon>Bacteria</taxon>
        <taxon>Bacillati</taxon>
        <taxon>Actinomycetota</taxon>
        <taxon>Actinomycetes</taxon>
        <taxon>Micromonosporales</taxon>
        <taxon>Micromonosporaceae</taxon>
        <taxon>Micromonospora</taxon>
    </lineage>
</organism>
<dbReference type="PANTHER" id="PTHR30612">
    <property type="entry name" value="SECA INNER MEMBRANE COMPONENT OF SEC PROTEIN SECRETION SYSTEM"/>
    <property type="match status" value="1"/>
</dbReference>
<dbReference type="Pfam" id="PF21090">
    <property type="entry name" value="P-loop_SecA"/>
    <property type="match status" value="1"/>
</dbReference>
<dbReference type="STRING" id="1198245.SAMN05444858_11933"/>
<dbReference type="SUPFAM" id="SSF52540">
    <property type="entry name" value="P-loop containing nucleoside triphosphate hydrolases"/>
    <property type="match status" value="2"/>
</dbReference>
<keyword evidence="11 12" id="KW-0472">Membrane</keyword>
<protein>
    <recommendedName>
        <fullName evidence="12">Protein translocase subunit SecA</fullName>
        <ecNumber evidence="12">7.4.2.8</ecNumber>
    </recommendedName>
</protein>
<dbReference type="GO" id="GO:0005524">
    <property type="term" value="F:ATP binding"/>
    <property type="evidence" value="ECO:0007669"/>
    <property type="project" value="UniProtKB-UniRule"/>
</dbReference>
<evidence type="ECO:0000256" key="12">
    <source>
        <dbReference type="HAMAP-Rule" id="MF_01382"/>
    </source>
</evidence>
<dbReference type="InterPro" id="IPR036266">
    <property type="entry name" value="SecA_Wing/Scaffold_sf"/>
</dbReference>
<dbReference type="GO" id="GO:0008564">
    <property type="term" value="F:protein-exporting ATPase activity"/>
    <property type="evidence" value="ECO:0007669"/>
    <property type="project" value="UniProtKB-EC"/>
</dbReference>
<dbReference type="Gene3D" id="1.10.3060.10">
    <property type="entry name" value="Helical scaffold and wing domains of SecA"/>
    <property type="match status" value="1"/>
</dbReference>
<keyword evidence="9 12" id="KW-1278">Translocase</keyword>
<accession>A0A1N7DXH2</accession>
<dbReference type="SUPFAM" id="SSF81886">
    <property type="entry name" value="Helical scaffold and wing domains of SecA"/>
    <property type="match status" value="1"/>
</dbReference>
<evidence type="ECO:0000256" key="4">
    <source>
        <dbReference type="ARBA" id="ARBA00022475"/>
    </source>
</evidence>
<dbReference type="EMBL" id="FTNF01000019">
    <property type="protein sequence ID" value="SIR80488.1"/>
    <property type="molecule type" value="Genomic_DNA"/>
</dbReference>
<keyword evidence="10 12" id="KW-0811">Translocation</keyword>
<sequence length="781" mass="85256">MPPGRDAEAAPVRVPLPLMGVSQRFKSRFRRFLQRPGTTVDLAPLEKLLPAIEAREEGLRALDDAELTEAAGQATGYEEICAIGREAAHRGLDQRPYDVQLLGAMALLSGKVAEMATGEGKTLTAAVAAYGHVRMGNGPVHVLTVNDYLARRDAQWMEPVYTLLGLTVGWVNEASTPQERREAYACDVTYVAVSEAGFDYLRDQLVTDIDDRVQPPLSTAIVDEADSILIDEARVPMVLAGAVPGEQDPVHAAAALVRGLRKGRHYTVAEDGRSVAFTSAGLAAVEAKLGIDLYDEEHVEQLSAVNVALHAHALLHRDVDYIVRDGSVELIDEMRGRVAQRRRWPDGLQAAVEAKEGLDATAEGEVLGTIAVQAYIALYPKVCGMTATAVLVGDQLREFFGLEVAVIPPNTPCIREDEPDRIYATRAEKEEALIDEIKRCHSAGRPVLVGTLDVKESEQLAAGLHAAGVPCVVLNAKNDDEEAAIIAEAGAYGAVTVSTQMAGRGVDIRLGGSDQADQERVAELNGLYVIGSGRHDSRRVDDQLRGRAGRQGDPGGSVFFVSLEDDLVVRHAADAVPPSPRMNADGLVTDEQVDYAVEHAQRVAEGVNHEIHRNTWRYSVVIEQQRKALAERRERLLTTDVAALMLLDKVPEKAGEMDEDLLARVARSIALYHLDRLWAEHLAELSEVREGVHLRALGRLDPLDEFHRAAVPAFNELVPEIEARTIATFTETDFDEDWEPDEAKLMRPSATWTYLVHDNPFGSELDRLIASVGRRLTGASR</sequence>
<evidence type="ECO:0000256" key="1">
    <source>
        <dbReference type="ARBA" id="ARBA00004170"/>
    </source>
</evidence>
<dbReference type="GO" id="GO:0031522">
    <property type="term" value="C:cell envelope Sec protein transport complex"/>
    <property type="evidence" value="ECO:0007669"/>
    <property type="project" value="TreeGrafter"/>
</dbReference>
<keyword evidence="3 12" id="KW-0813">Transport</keyword>
<dbReference type="PROSITE" id="PS01312">
    <property type="entry name" value="SECA"/>
    <property type="match status" value="1"/>
</dbReference>
<evidence type="ECO:0000259" key="13">
    <source>
        <dbReference type="PROSITE" id="PS51192"/>
    </source>
</evidence>
<dbReference type="InterPro" id="IPR001650">
    <property type="entry name" value="Helicase_C-like"/>
</dbReference>
<dbReference type="InterPro" id="IPR014001">
    <property type="entry name" value="Helicase_ATP-bd"/>
</dbReference>
<dbReference type="NCBIfam" id="TIGR04221">
    <property type="entry name" value="SecA2_Mycobac"/>
    <property type="match status" value="1"/>
</dbReference>
<dbReference type="GO" id="GO:0005829">
    <property type="term" value="C:cytosol"/>
    <property type="evidence" value="ECO:0007669"/>
    <property type="project" value="TreeGrafter"/>
</dbReference>
<dbReference type="Pfam" id="PF07517">
    <property type="entry name" value="SecA_DEAD"/>
    <property type="match status" value="1"/>
</dbReference>
<keyword evidence="8 12" id="KW-0653">Protein transport</keyword>
<dbReference type="InterPro" id="IPR026389">
    <property type="entry name" value="SecA_Actinobact-type"/>
</dbReference>
<dbReference type="InterPro" id="IPR020937">
    <property type="entry name" value="SecA_CS"/>
</dbReference>
<evidence type="ECO:0000256" key="8">
    <source>
        <dbReference type="ARBA" id="ARBA00022927"/>
    </source>
</evidence>
<dbReference type="AlphaFoldDB" id="A0A1N7DXH2"/>
<dbReference type="InterPro" id="IPR000185">
    <property type="entry name" value="SecA"/>
</dbReference>
<dbReference type="SMART" id="SM00958">
    <property type="entry name" value="SecA_PP_bind"/>
    <property type="match status" value="1"/>
</dbReference>
<dbReference type="GO" id="GO:0005886">
    <property type="term" value="C:plasma membrane"/>
    <property type="evidence" value="ECO:0007669"/>
    <property type="project" value="UniProtKB-SubCell"/>
</dbReference>
<keyword evidence="6 12" id="KW-0547">Nucleotide-binding</keyword>
<feature type="binding site" evidence="12">
    <location>
        <position position="507"/>
    </location>
    <ligand>
        <name>ATP</name>
        <dbReference type="ChEBI" id="CHEBI:30616"/>
    </ligand>
</feature>
<dbReference type="PANTHER" id="PTHR30612:SF0">
    <property type="entry name" value="CHLOROPLAST PROTEIN-TRANSPORTING ATPASE"/>
    <property type="match status" value="1"/>
</dbReference>
<dbReference type="GO" id="GO:0043952">
    <property type="term" value="P:protein transport by the Sec complex"/>
    <property type="evidence" value="ECO:0007669"/>
    <property type="project" value="TreeGrafter"/>
</dbReference>
<dbReference type="Pfam" id="PF07516">
    <property type="entry name" value="SecA_SW"/>
    <property type="match status" value="1"/>
</dbReference>
<dbReference type="CDD" id="cd17928">
    <property type="entry name" value="DEXDc_SecA"/>
    <property type="match status" value="1"/>
</dbReference>
<dbReference type="PROSITE" id="PS51196">
    <property type="entry name" value="SECA_MOTOR_DEAD"/>
    <property type="match status" value="1"/>
</dbReference>
<dbReference type="PROSITE" id="PS51194">
    <property type="entry name" value="HELICASE_CTER"/>
    <property type="match status" value="1"/>
</dbReference>
<dbReference type="FunFam" id="3.40.50.300:FF:000429">
    <property type="entry name" value="Preprotein translocase subunit SecA"/>
    <property type="match status" value="1"/>
</dbReference>
<feature type="domain" description="SecA family profile" evidence="15">
    <location>
        <begin position="27"/>
        <end position="592"/>
    </location>
</feature>
<proteinExistence type="inferred from homology"/>
<dbReference type="Proteomes" id="UP000186004">
    <property type="component" value="Unassembled WGS sequence"/>
</dbReference>
<evidence type="ECO:0000256" key="2">
    <source>
        <dbReference type="ARBA" id="ARBA00007650"/>
    </source>
</evidence>
<dbReference type="SMART" id="SM00957">
    <property type="entry name" value="SecA_DEAD"/>
    <property type="match status" value="1"/>
</dbReference>
<comment type="subunit">
    <text evidence="12">Monomer and homodimer. Part of the essential Sec protein translocation apparatus which comprises SecA, SecYEG and auxiliary proteins SecDF. Other proteins may also be involved.</text>
</comment>
<evidence type="ECO:0000256" key="11">
    <source>
        <dbReference type="ARBA" id="ARBA00023136"/>
    </source>
</evidence>
<dbReference type="Gene3D" id="3.40.50.300">
    <property type="entry name" value="P-loop containing nucleotide triphosphate hydrolases"/>
    <property type="match status" value="3"/>
</dbReference>
<keyword evidence="4 12" id="KW-1003">Cell membrane</keyword>
<evidence type="ECO:0000256" key="7">
    <source>
        <dbReference type="ARBA" id="ARBA00022840"/>
    </source>
</evidence>
<comment type="subcellular location">
    <subcellularLocation>
        <location evidence="12">Cell membrane</location>
        <topology evidence="12">Peripheral membrane protein</topology>
        <orientation evidence="12">Cytoplasmic side</orientation>
    </subcellularLocation>
    <subcellularLocation>
        <location evidence="12">Cytoplasm</location>
    </subcellularLocation>
    <subcellularLocation>
        <location evidence="1">Membrane</location>
        <topology evidence="1">Peripheral membrane protein</topology>
    </subcellularLocation>
    <text evidence="12">Distribution is 50-50.</text>
</comment>
<keyword evidence="5 12" id="KW-0963">Cytoplasm</keyword>
<evidence type="ECO:0000256" key="3">
    <source>
        <dbReference type="ARBA" id="ARBA00022448"/>
    </source>
</evidence>
<evidence type="ECO:0000256" key="5">
    <source>
        <dbReference type="ARBA" id="ARBA00022490"/>
    </source>
</evidence>
<dbReference type="InterPro" id="IPR014018">
    <property type="entry name" value="SecA_motor_DEAD"/>
</dbReference>
<evidence type="ECO:0000313" key="16">
    <source>
        <dbReference type="EMBL" id="SIR80488.1"/>
    </source>
</evidence>
<dbReference type="EC" id="7.4.2.8" evidence="12"/>
<dbReference type="PRINTS" id="PR00906">
    <property type="entry name" value="SECA"/>
</dbReference>
<feature type="domain" description="Helicase ATP-binding" evidence="13">
    <location>
        <begin position="102"/>
        <end position="262"/>
    </location>
</feature>
<dbReference type="InterPro" id="IPR011115">
    <property type="entry name" value="SecA_DEAD"/>
</dbReference>
<comment type="function">
    <text evidence="12">Part of the Sec protein translocase complex. Interacts with the SecYEG preprotein conducting channel. Has a central role in coupling the hydrolysis of ATP to the transfer of proteins into and across the cell membrane, serving as an ATP-driven molecular motor driving the stepwise translocation of polypeptide chains across the membrane.</text>
</comment>
<dbReference type="GO" id="GO:0065002">
    <property type="term" value="P:intracellular protein transmembrane transport"/>
    <property type="evidence" value="ECO:0007669"/>
    <property type="project" value="UniProtKB-UniRule"/>
</dbReference>
<evidence type="ECO:0000313" key="17">
    <source>
        <dbReference type="Proteomes" id="UP000186004"/>
    </source>
</evidence>
<comment type="catalytic activity">
    <reaction evidence="12">
        <text>ATP + H2O + cellular proteinSide 1 = ADP + phosphate + cellular proteinSide 2.</text>
        <dbReference type="EC" id="7.4.2.8"/>
    </reaction>
</comment>
<name>A0A1N7DXH2_9ACTN</name>
<dbReference type="Pfam" id="PF01043">
    <property type="entry name" value="SecA_PP_bind"/>
    <property type="match status" value="1"/>
</dbReference>
<feature type="binding site" evidence="12">
    <location>
        <begin position="118"/>
        <end position="122"/>
    </location>
    <ligand>
        <name>ATP</name>
        <dbReference type="ChEBI" id="CHEBI:30616"/>
    </ligand>
</feature>
<dbReference type="SUPFAM" id="SSF81767">
    <property type="entry name" value="Pre-protein crosslinking domain of SecA"/>
    <property type="match status" value="1"/>
</dbReference>
<dbReference type="Gene3D" id="3.90.1440.10">
    <property type="entry name" value="SecA, preprotein cross-linking domain"/>
    <property type="match status" value="1"/>
</dbReference>
<dbReference type="CDD" id="cd18803">
    <property type="entry name" value="SF2_C_secA"/>
    <property type="match status" value="1"/>
</dbReference>
<dbReference type="PROSITE" id="PS51192">
    <property type="entry name" value="HELICASE_ATP_BIND_1"/>
    <property type="match status" value="1"/>
</dbReference>
<evidence type="ECO:0000259" key="14">
    <source>
        <dbReference type="PROSITE" id="PS51194"/>
    </source>
</evidence>
<reference evidence="16 17" key="1">
    <citation type="submission" date="2017-01" db="EMBL/GenBank/DDBJ databases">
        <authorList>
            <person name="Mah S.A."/>
            <person name="Swanson W.J."/>
            <person name="Moy G.W."/>
            <person name="Vacquier V.D."/>
        </authorList>
    </citation>
    <scope>NUCLEOTIDE SEQUENCE [LARGE SCALE GENOMIC DNA]</scope>
    <source>
        <strain evidence="16 17">DSM 45758</strain>
    </source>
</reference>